<dbReference type="GO" id="GO:0012505">
    <property type="term" value="C:endomembrane system"/>
    <property type="evidence" value="ECO:0000318"/>
    <property type="project" value="GO_Central"/>
</dbReference>
<gene>
    <name evidence="14" type="ORF">ZOSMA_30G00770</name>
</gene>
<evidence type="ECO:0000313" key="14">
    <source>
        <dbReference type="EMBL" id="KMZ65797.1"/>
    </source>
</evidence>
<evidence type="ECO:0000256" key="8">
    <source>
        <dbReference type="ARBA" id="ARBA00023136"/>
    </source>
</evidence>
<evidence type="ECO:0000313" key="15">
    <source>
        <dbReference type="Proteomes" id="UP000036987"/>
    </source>
</evidence>
<evidence type="ECO:0000256" key="1">
    <source>
        <dbReference type="ARBA" id="ARBA00009063"/>
    </source>
</evidence>
<dbReference type="OrthoDB" id="428895at2759"/>
<comment type="caution">
    <text evidence="14">The sequence shown here is derived from an EMBL/GenBank/DDBJ whole genome shotgun (WGS) entry which is preliminary data.</text>
</comment>
<dbReference type="STRING" id="29655.A0A0K9PC21"/>
<dbReference type="SMART" id="SM00397">
    <property type="entry name" value="t_SNARE"/>
    <property type="match status" value="1"/>
</dbReference>
<keyword evidence="2" id="KW-0813">Transport</keyword>
<evidence type="ECO:0000256" key="10">
    <source>
        <dbReference type="ARBA" id="ARBA00054128"/>
    </source>
</evidence>
<dbReference type="SUPFAM" id="SSF58038">
    <property type="entry name" value="SNARE fusion complex"/>
    <property type="match status" value="1"/>
</dbReference>
<proteinExistence type="inferred from homology"/>
<dbReference type="AlphaFoldDB" id="A0A0K9PC21"/>
<comment type="subcellular location">
    <subcellularLocation>
        <location evidence="9">Golgi apparatus</location>
        <location evidence="9">trans-Golgi network membrane</location>
        <topology evidence="9">Single-pass type IV membrane protein</topology>
    </subcellularLocation>
    <subcellularLocation>
        <location evidence="11">Prevacuolar compartment membrane</location>
        <topology evidence="11">Single-pass type IV membrane protein</topology>
    </subcellularLocation>
</comment>
<dbReference type="GO" id="GO:0005484">
    <property type="term" value="F:SNAP receptor activity"/>
    <property type="evidence" value="ECO:0000318"/>
    <property type="project" value="GO_Central"/>
</dbReference>
<evidence type="ECO:0000256" key="5">
    <source>
        <dbReference type="ARBA" id="ARBA00022989"/>
    </source>
</evidence>
<dbReference type="Gene3D" id="1.20.5.110">
    <property type="match status" value="1"/>
</dbReference>
<dbReference type="OMA" id="DSTCYIA"/>
<dbReference type="GO" id="GO:0005794">
    <property type="term" value="C:Golgi apparatus"/>
    <property type="evidence" value="ECO:0007669"/>
    <property type="project" value="UniProtKB-SubCell"/>
</dbReference>
<dbReference type="Proteomes" id="UP000036987">
    <property type="component" value="Unassembled WGS sequence"/>
</dbReference>
<keyword evidence="4" id="KW-0653">Protein transport</keyword>
<evidence type="ECO:0000256" key="3">
    <source>
        <dbReference type="ARBA" id="ARBA00022692"/>
    </source>
</evidence>
<evidence type="ECO:0000259" key="13">
    <source>
        <dbReference type="PROSITE" id="PS50192"/>
    </source>
</evidence>
<dbReference type="GO" id="GO:0048278">
    <property type="term" value="P:vesicle docking"/>
    <property type="evidence" value="ECO:0000318"/>
    <property type="project" value="GO_Central"/>
</dbReference>
<evidence type="ECO:0000256" key="12">
    <source>
        <dbReference type="SAM" id="Phobius"/>
    </source>
</evidence>
<evidence type="ECO:0000256" key="4">
    <source>
        <dbReference type="ARBA" id="ARBA00022927"/>
    </source>
</evidence>
<dbReference type="GO" id="GO:0006906">
    <property type="term" value="P:vesicle fusion"/>
    <property type="evidence" value="ECO:0000318"/>
    <property type="project" value="GO_Central"/>
</dbReference>
<sequence length="230" mass="25925">MASMDSWMREYNDASKLADEISFMVSKKGPSLPVDTDSQRQHSAIRRKITILGTRLESLTSLLSNMPRKPRSDKEFNKRQDMLTSLKSKSNQISSTLKMTNVASREDLLGPGSKPVDEIKTEGLDNRGIVSLQRQIMREQDEGLEQLEETVLSTKHIALTVNEELSLHSRLIDNLDQHVDITDSNLQRVQKKLAILNKRTRGGCTCFTMIVSVLGIVGLIVVIFLLLKYL</sequence>
<feature type="domain" description="T-SNARE coiled-coil homology" evidence="13">
    <location>
        <begin position="134"/>
        <end position="196"/>
    </location>
</feature>
<dbReference type="CDD" id="cd15841">
    <property type="entry name" value="SNARE_Qc"/>
    <property type="match status" value="1"/>
</dbReference>
<dbReference type="Pfam" id="PF05739">
    <property type="entry name" value="SNARE"/>
    <property type="match status" value="1"/>
</dbReference>
<reference evidence="15" key="1">
    <citation type="journal article" date="2016" name="Nature">
        <title>The genome of the seagrass Zostera marina reveals angiosperm adaptation to the sea.</title>
        <authorList>
            <person name="Olsen J.L."/>
            <person name="Rouze P."/>
            <person name="Verhelst B."/>
            <person name="Lin Y.-C."/>
            <person name="Bayer T."/>
            <person name="Collen J."/>
            <person name="Dattolo E."/>
            <person name="De Paoli E."/>
            <person name="Dittami S."/>
            <person name="Maumus F."/>
            <person name="Michel G."/>
            <person name="Kersting A."/>
            <person name="Lauritano C."/>
            <person name="Lohaus R."/>
            <person name="Toepel M."/>
            <person name="Tonon T."/>
            <person name="Vanneste K."/>
            <person name="Amirebrahimi M."/>
            <person name="Brakel J."/>
            <person name="Bostroem C."/>
            <person name="Chovatia M."/>
            <person name="Grimwood J."/>
            <person name="Jenkins J.W."/>
            <person name="Jueterbock A."/>
            <person name="Mraz A."/>
            <person name="Stam W.T."/>
            <person name="Tice H."/>
            <person name="Bornberg-Bauer E."/>
            <person name="Green P.J."/>
            <person name="Pearson G.A."/>
            <person name="Procaccini G."/>
            <person name="Duarte C.M."/>
            <person name="Schmutz J."/>
            <person name="Reusch T.B.H."/>
            <person name="Van de Peer Y."/>
        </authorList>
    </citation>
    <scope>NUCLEOTIDE SEQUENCE [LARGE SCALE GENOMIC DNA]</scope>
    <source>
        <strain evidence="15">cv. Finnish</strain>
    </source>
</reference>
<dbReference type="PROSITE" id="PS50192">
    <property type="entry name" value="T_SNARE"/>
    <property type="match status" value="1"/>
</dbReference>
<keyword evidence="15" id="KW-1185">Reference proteome</keyword>
<dbReference type="InterPro" id="IPR045242">
    <property type="entry name" value="Syntaxin"/>
</dbReference>
<keyword evidence="6" id="KW-0333">Golgi apparatus</keyword>
<keyword evidence="8 12" id="KW-0472">Membrane</keyword>
<evidence type="ECO:0000256" key="7">
    <source>
        <dbReference type="ARBA" id="ARBA00023054"/>
    </source>
</evidence>
<dbReference type="FunFam" id="1.20.5.110:FF:000030">
    <property type="entry name" value="syntaxin-51 isoform X2"/>
    <property type="match status" value="1"/>
</dbReference>
<dbReference type="GO" id="GO:0010008">
    <property type="term" value="C:endosome membrane"/>
    <property type="evidence" value="ECO:0007669"/>
    <property type="project" value="UniProtKB-ARBA"/>
</dbReference>
<feature type="transmembrane region" description="Helical" evidence="12">
    <location>
        <begin position="207"/>
        <end position="227"/>
    </location>
</feature>
<dbReference type="PANTHER" id="PTHR19957:SF285">
    <property type="entry name" value="SYNTAXIN-51-RELATED"/>
    <property type="match status" value="1"/>
</dbReference>
<protein>
    <submittedName>
        <fullName evidence="14">Syntaxin-51</fullName>
    </submittedName>
</protein>
<dbReference type="PANTHER" id="PTHR19957">
    <property type="entry name" value="SYNTAXIN"/>
    <property type="match status" value="1"/>
</dbReference>
<dbReference type="GO" id="GO:0031201">
    <property type="term" value="C:SNARE complex"/>
    <property type="evidence" value="ECO:0000318"/>
    <property type="project" value="GO_Central"/>
</dbReference>
<organism evidence="14 15">
    <name type="scientific">Zostera marina</name>
    <name type="common">Eelgrass</name>
    <dbReference type="NCBI Taxonomy" id="29655"/>
    <lineage>
        <taxon>Eukaryota</taxon>
        <taxon>Viridiplantae</taxon>
        <taxon>Streptophyta</taxon>
        <taxon>Embryophyta</taxon>
        <taxon>Tracheophyta</taxon>
        <taxon>Spermatophyta</taxon>
        <taxon>Magnoliopsida</taxon>
        <taxon>Liliopsida</taxon>
        <taxon>Zosteraceae</taxon>
        <taxon>Zostera</taxon>
    </lineage>
</organism>
<dbReference type="GO" id="GO:0000149">
    <property type="term" value="F:SNARE binding"/>
    <property type="evidence" value="ECO:0000318"/>
    <property type="project" value="GO_Central"/>
</dbReference>
<evidence type="ECO:0000256" key="9">
    <source>
        <dbReference type="ARBA" id="ARBA00037801"/>
    </source>
</evidence>
<comment type="function">
    <text evidence="10">Vesicle trafficking protein that functions in the secretory pathway.</text>
</comment>
<keyword evidence="7" id="KW-0175">Coiled coil</keyword>
<name>A0A0K9PC21_ZOSMR</name>
<keyword evidence="5 12" id="KW-1133">Transmembrane helix</keyword>
<comment type="similarity">
    <text evidence="1">Belongs to the syntaxin family.</text>
</comment>
<evidence type="ECO:0000256" key="11">
    <source>
        <dbReference type="ARBA" id="ARBA00060376"/>
    </source>
</evidence>
<dbReference type="GO" id="GO:0006886">
    <property type="term" value="P:intracellular protein transport"/>
    <property type="evidence" value="ECO:0000318"/>
    <property type="project" value="GO_Central"/>
</dbReference>
<dbReference type="InterPro" id="IPR000727">
    <property type="entry name" value="T_SNARE_dom"/>
</dbReference>
<evidence type="ECO:0000256" key="2">
    <source>
        <dbReference type="ARBA" id="ARBA00022448"/>
    </source>
</evidence>
<dbReference type="EMBL" id="LFYR01001011">
    <property type="protein sequence ID" value="KMZ65797.1"/>
    <property type="molecule type" value="Genomic_DNA"/>
</dbReference>
<accession>A0A0K9PC21</accession>
<keyword evidence="3 12" id="KW-0812">Transmembrane</keyword>
<evidence type="ECO:0000256" key="6">
    <source>
        <dbReference type="ARBA" id="ARBA00023034"/>
    </source>
</evidence>